<gene>
    <name evidence="3" type="ORF">SAMN05216490_2872</name>
</gene>
<organism evidence="3 4">
    <name type="scientific">Mucilaginibacter mallensis</name>
    <dbReference type="NCBI Taxonomy" id="652787"/>
    <lineage>
        <taxon>Bacteria</taxon>
        <taxon>Pseudomonadati</taxon>
        <taxon>Bacteroidota</taxon>
        <taxon>Sphingobacteriia</taxon>
        <taxon>Sphingobacteriales</taxon>
        <taxon>Sphingobacteriaceae</taxon>
        <taxon>Mucilaginibacter</taxon>
    </lineage>
</organism>
<proteinExistence type="predicted"/>
<dbReference type="Proteomes" id="UP000199679">
    <property type="component" value="Chromosome I"/>
</dbReference>
<keyword evidence="4" id="KW-1185">Reference proteome</keyword>
<dbReference type="AlphaFoldDB" id="A0A1H1YWB7"/>
<accession>A0A1H1YWB7</accession>
<dbReference type="Pfam" id="PF01381">
    <property type="entry name" value="HTH_3"/>
    <property type="match status" value="1"/>
</dbReference>
<dbReference type="InterPro" id="IPR001387">
    <property type="entry name" value="Cro/C1-type_HTH"/>
</dbReference>
<feature type="domain" description="HTH cro/C1-type" evidence="2">
    <location>
        <begin position="7"/>
        <end position="61"/>
    </location>
</feature>
<dbReference type="RefSeq" id="WP_091374020.1">
    <property type="nucleotide sequence ID" value="NZ_LT629740.1"/>
</dbReference>
<dbReference type="EMBL" id="LT629740">
    <property type="protein sequence ID" value="SDT25637.1"/>
    <property type="molecule type" value="Genomic_DNA"/>
</dbReference>
<evidence type="ECO:0000313" key="4">
    <source>
        <dbReference type="Proteomes" id="UP000199679"/>
    </source>
</evidence>
<dbReference type="InterPro" id="IPR010982">
    <property type="entry name" value="Lambda_DNA-bd_dom_sf"/>
</dbReference>
<protein>
    <submittedName>
        <fullName evidence="3">DNA-binding transcriptional regulator, XRE-family HTH domain</fullName>
    </submittedName>
</protein>
<dbReference type="PROSITE" id="PS50943">
    <property type="entry name" value="HTH_CROC1"/>
    <property type="match status" value="1"/>
</dbReference>
<dbReference type="GO" id="GO:0003677">
    <property type="term" value="F:DNA binding"/>
    <property type="evidence" value="ECO:0007669"/>
    <property type="project" value="UniProtKB-KW"/>
</dbReference>
<dbReference type="CDD" id="cd00093">
    <property type="entry name" value="HTH_XRE"/>
    <property type="match status" value="1"/>
</dbReference>
<dbReference type="SUPFAM" id="SSF47413">
    <property type="entry name" value="lambda repressor-like DNA-binding domains"/>
    <property type="match status" value="1"/>
</dbReference>
<sequence>MIPKNKLKQLRVASGLSQKSLADKLFISQNAYCLIEKGTTKLDESRIKQLGKIFNVPLSELISESNPQNGIFENNSTAGPDDSKLNYYLVEQLVDQLSKKDDLILKLSSQVDFLLKDMHKSNEQKL</sequence>
<dbReference type="SMART" id="SM00530">
    <property type="entry name" value="HTH_XRE"/>
    <property type="match status" value="1"/>
</dbReference>
<dbReference type="PANTHER" id="PTHR46558:SF4">
    <property type="entry name" value="DNA-BIDING PHAGE PROTEIN"/>
    <property type="match status" value="1"/>
</dbReference>
<dbReference type="PANTHER" id="PTHR46558">
    <property type="entry name" value="TRACRIPTIONAL REGULATORY PROTEIN-RELATED-RELATED"/>
    <property type="match status" value="1"/>
</dbReference>
<keyword evidence="1 3" id="KW-0238">DNA-binding</keyword>
<dbReference type="OrthoDB" id="798409at2"/>
<reference evidence="3 4" key="1">
    <citation type="submission" date="2016-10" db="EMBL/GenBank/DDBJ databases">
        <authorList>
            <person name="de Groot N.N."/>
        </authorList>
    </citation>
    <scope>NUCLEOTIDE SEQUENCE [LARGE SCALE GENOMIC DNA]</scope>
    <source>
        <strain evidence="3 4">MP1X4</strain>
    </source>
</reference>
<dbReference type="Gene3D" id="1.10.260.40">
    <property type="entry name" value="lambda repressor-like DNA-binding domains"/>
    <property type="match status" value="1"/>
</dbReference>
<evidence type="ECO:0000313" key="3">
    <source>
        <dbReference type="EMBL" id="SDT25637.1"/>
    </source>
</evidence>
<name>A0A1H1YWB7_MUCMA</name>
<dbReference type="STRING" id="652787.SAMN05216490_2872"/>
<evidence type="ECO:0000256" key="1">
    <source>
        <dbReference type="ARBA" id="ARBA00023125"/>
    </source>
</evidence>
<evidence type="ECO:0000259" key="2">
    <source>
        <dbReference type="PROSITE" id="PS50943"/>
    </source>
</evidence>